<dbReference type="SUPFAM" id="SSF52540">
    <property type="entry name" value="P-loop containing nucleoside triphosphate hydrolases"/>
    <property type="match status" value="1"/>
</dbReference>
<feature type="domain" description="Sigma-54 factor interaction" evidence="6">
    <location>
        <begin position="136"/>
        <end position="367"/>
    </location>
</feature>
<dbReference type="GO" id="GO:0003677">
    <property type="term" value="F:DNA binding"/>
    <property type="evidence" value="ECO:0007669"/>
    <property type="project" value="UniProtKB-KW"/>
</dbReference>
<dbReference type="Gene3D" id="1.10.10.60">
    <property type="entry name" value="Homeodomain-like"/>
    <property type="match status" value="1"/>
</dbReference>
<gene>
    <name evidence="7" type="ORF">J2W36_004627</name>
</gene>
<evidence type="ECO:0000259" key="6">
    <source>
        <dbReference type="PROSITE" id="PS50045"/>
    </source>
</evidence>
<evidence type="ECO:0000313" key="7">
    <source>
        <dbReference type="EMBL" id="MDP9902350.1"/>
    </source>
</evidence>
<dbReference type="Pfam" id="PF00158">
    <property type="entry name" value="Sigma54_activat"/>
    <property type="match status" value="1"/>
</dbReference>
<dbReference type="Proteomes" id="UP001226867">
    <property type="component" value="Unassembled WGS sequence"/>
</dbReference>
<protein>
    <submittedName>
        <fullName evidence="7">DNA-binding NtrC family response regulator</fullName>
    </submittedName>
</protein>
<dbReference type="Pfam" id="PF02954">
    <property type="entry name" value="HTH_8"/>
    <property type="match status" value="1"/>
</dbReference>
<dbReference type="InterPro" id="IPR025662">
    <property type="entry name" value="Sigma_54_int_dom_ATP-bd_1"/>
</dbReference>
<dbReference type="PANTHER" id="PTHR32071:SF100">
    <property type="entry name" value="RESPONSE REGULATOR PROTEIN PILR"/>
    <property type="match status" value="1"/>
</dbReference>
<dbReference type="PROSITE" id="PS00688">
    <property type="entry name" value="SIGMA54_INTERACT_3"/>
    <property type="match status" value="1"/>
</dbReference>
<dbReference type="InterPro" id="IPR025944">
    <property type="entry name" value="Sigma_54_int_dom_CS"/>
</dbReference>
<keyword evidence="4 7" id="KW-0238">DNA-binding</keyword>
<evidence type="ECO:0000256" key="3">
    <source>
        <dbReference type="ARBA" id="ARBA00023015"/>
    </source>
</evidence>
<dbReference type="InterPro" id="IPR009057">
    <property type="entry name" value="Homeodomain-like_sf"/>
</dbReference>
<evidence type="ECO:0000256" key="2">
    <source>
        <dbReference type="ARBA" id="ARBA00022840"/>
    </source>
</evidence>
<keyword evidence="3" id="KW-0805">Transcription regulation</keyword>
<organism evidence="7 8">
    <name type="scientific">Variovorax ginsengisoli</name>
    <dbReference type="NCBI Taxonomy" id="363844"/>
    <lineage>
        <taxon>Bacteria</taxon>
        <taxon>Pseudomonadati</taxon>
        <taxon>Pseudomonadota</taxon>
        <taxon>Betaproteobacteria</taxon>
        <taxon>Burkholderiales</taxon>
        <taxon>Comamonadaceae</taxon>
        <taxon>Variovorax</taxon>
    </lineage>
</organism>
<reference evidence="7 8" key="1">
    <citation type="submission" date="2023-07" db="EMBL/GenBank/DDBJ databases">
        <title>Sorghum-associated microbial communities from plants grown in Nebraska, USA.</title>
        <authorList>
            <person name="Schachtman D."/>
        </authorList>
    </citation>
    <scope>NUCLEOTIDE SEQUENCE [LARGE SCALE GENOMIC DNA]</scope>
    <source>
        <strain evidence="7 8">DS1607</strain>
    </source>
</reference>
<keyword evidence="2" id="KW-0067">ATP-binding</keyword>
<dbReference type="CDD" id="cd00009">
    <property type="entry name" value="AAA"/>
    <property type="match status" value="1"/>
</dbReference>
<keyword evidence="1" id="KW-0547">Nucleotide-binding</keyword>
<dbReference type="InterPro" id="IPR025943">
    <property type="entry name" value="Sigma_54_int_dom_ATP-bd_2"/>
</dbReference>
<dbReference type="PROSITE" id="PS50045">
    <property type="entry name" value="SIGMA54_INTERACT_4"/>
    <property type="match status" value="1"/>
</dbReference>
<evidence type="ECO:0000256" key="4">
    <source>
        <dbReference type="ARBA" id="ARBA00023125"/>
    </source>
</evidence>
<evidence type="ECO:0000256" key="1">
    <source>
        <dbReference type="ARBA" id="ARBA00022741"/>
    </source>
</evidence>
<keyword evidence="8" id="KW-1185">Reference proteome</keyword>
<evidence type="ECO:0000313" key="8">
    <source>
        <dbReference type="Proteomes" id="UP001226867"/>
    </source>
</evidence>
<dbReference type="RefSeq" id="WP_307692097.1">
    <property type="nucleotide sequence ID" value="NZ_JAUSRO010000017.1"/>
</dbReference>
<proteinExistence type="predicted"/>
<dbReference type="PROSITE" id="PS00676">
    <property type="entry name" value="SIGMA54_INTERACT_2"/>
    <property type="match status" value="1"/>
</dbReference>
<accession>A0ABT9SDB8</accession>
<keyword evidence="5" id="KW-0804">Transcription</keyword>
<dbReference type="InterPro" id="IPR027417">
    <property type="entry name" value="P-loop_NTPase"/>
</dbReference>
<name>A0ABT9SDB8_9BURK</name>
<dbReference type="InterPro" id="IPR003593">
    <property type="entry name" value="AAA+_ATPase"/>
</dbReference>
<dbReference type="EMBL" id="JAUSRO010000017">
    <property type="protein sequence ID" value="MDP9902350.1"/>
    <property type="molecule type" value="Genomic_DNA"/>
</dbReference>
<dbReference type="SMART" id="SM00382">
    <property type="entry name" value="AAA"/>
    <property type="match status" value="1"/>
</dbReference>
<dbReference type="PANTHER" id="PTHR32071">
    <property type="entry name" value="TRANSCRIPTIONAL REGULATORY PROTEIN"/>
    <property type="match status" value="1"/>
</dbReference>
<dbReference type="SUPFAM" id="SSF46689">
    <property type="entry name" value="Homeodomain-like"/>
    <property type="match status" value="1"/>
</dbReference>
<dbReference type="Gene3D" id="3.40.50.300">
    <property type="entry name" value="P-loop containing nucleotide triphosphate hydrolases"/>
    <property type="match status" value="1"/>
</dbReference>
<evidence type="ECO:0000256" key="5">
    <source>
        <dbReference type="ARBA" id="ARBA00023163"/>
    </source>
</evidence>
<dbReference type="PROSITE" id="PS00675">
    <property type="entry name" value="SIGMA54_INTERACT_1"/>
    <property type="match status" value="1"/>
</dbReference>
<dbReference type="InterPro" id="IPR002197">
    <property type="entry name" value="HTH_Fis"/>
</dbReference>
<comment type="caution">
    <text evidence="7">The sequence shown here is derived from an EMBL/GenBank/DDBJ whole genome shotgun (WGS) entry which is preliminary data.</text>
</comment>
<dbReference type="InterPro" id="IPR002078">
    <property type="entry name" value="Sigma_54_int"/>
</dbReference>
<sequence length="469" mass="51998">MTPPPTFDELDLYVWEGKADILERIQRCMSSFDVNVIRADGLPLEEDRPVARAALAIISVSVMETSDQSLTTEQLQGMPVVWVAAASRDRDSRTYPPEYLHVLPFDFTGAELRTMVAKLVRQLRARAAQPEEPGKLIAHSPAMKALLAEVAAFADCDHNVLVRGETGVGKERVAQLLHRGHQVYGKGAFVPVNCGAIPDGLFESLFFGHAKGSFTGAMNAHRGYFEQASGGTLFLDEIGDLPRYQQVKLLRVLEDNSVTRLGSTTPIRLDFRLVAATNRNLREMVASGDFRADLFYRLAVIELHIPDLEERGVDDKIAIFKAILSDVMNGEQEALADMPYWLTDAISEMYFPGNVRQLRNLAERVGVIVGQLGAWDQPLIQRALALMRGVTPAATTAPAERGIALDSGERKNWNGAERNKIIAALEANAWKRQDTAMHLGISRKVLWEKMRKYQILDGEPGIPEGEAQR</sequence>